<name>A0A8J2LNJ7_9HEXA</name>
<comment type="caution">
    <text evidence="2">The sequence shown here is derived from an EMBL/GenBank/DDBJ whole genome shotgun (WGS) entry which is preliminary data.</text>
</comment>
<dbReference type="OrthoDB" id="19553at2759"/>
<dbReference type="PANTHER" id="PTHR21222">
    <property type="entry name" value="MIT DOMAIN-CONTAINING PROTEIN 1"/>
    <property type="match status" value="1"/>
</dbReference>
<keyword evidence="3" id="KW-1185">Reference proteome</keyword>
<dbReference type="Proteomes" id="UP000708208">
    <property type="component" value="Unassembled WGS sequence"/>
</dbReference>
<evidence type="ECO:0000313" key="2">
    <source>
        <dbReference type="EMBL" id="CAG7835238.1"/>
    </source>
</evidence>
<dbReference type="AlphaFoldDB" id="A0A8J2LNJ7"/>
<dbReference type="Pfam" id="PF16565">
    <property type="entry name" value="MIT_C"/>
    <property type="match status" value="1"/>
</dbReference>
<gene>
    <name evidence="2" type="ORF">AFUS01_LOCUS44638</name>
</gene>
<dbReference type="PANTHER" id="PTHR21222:SF1">
    <property type="entry name" value="MIT DOMAIN-CONTAINING PROTEIN 1"/>
    <property type="match status" value="1"/>
</dbReference>
<dbReference type="InterPro" id="IPR052817">
    <property type="entry name" value="MIT_domain_contain_protein1"/>
</dbReference>
<dbReference type="EMBL" id="CAJVCH010570567">
    <property type="protein sequence ID" value="CAG7835238.1"/>
    <property type="molecule type" value="Genomic_DNA"/>
</dbReference>
<evidence type="ECO:0000259" key="1">
    <source>
        <dbReference type="Pfam" id="PF16565"/>
    </source>
</evidence>
<evidence type="ECO:0000313" key="3">
    <source>
        <dbReference type="Proteomes" id="UP000708208"/>
    </source>
</evidence>
<organism evidence="2 3">
    <name type="scientific">Allacma fusca</name>
    <dbReference type="NCBI Taxonomy" id="39272"/>
    <lineage>
        <taxon>Eukaryota</taxon>
        <taxon>Metazoa</taxon>
        <taxon>Ecdysozoa</taxon>
        <taxon>Arthropoda</taxon>
        <taxon>Hexapoda</taxon>
        <taxon>Collembola</taxon>
        <taxon>Symphypleona</taxon>
        <taxon>Sminthuridae</taxon>
        <taxon>Allacma</taxon>
    </lineage>
</organism>
<protein>
    <recommendedName>
        <fullName evidence="1">MITD1 C-terminal phospholipase D-like domain-containing protein</fullName>
    </recommendedName>
</protein>
<sequence>MLIEAIKLIPEELTKSKIRVKVEEYMIRAEKLKKHIESLKSEGNYREQIQIKEDSVGHSYDNIFSRFLDTNVTTVQVDDPYIRSVHQCDNFVRFVELVLKKCPNVTSVRLNTGKDDDFGNQQKRLDSIAKSCMNIQGRHLLLGIQYSDSLHDREIRFDNGWVVKIGRGLDFFKPKDRYTVGFTDFDFRPCKETTVDIFHRKELTKVR</sequence>
<dbReference type="InterPro" id="IPR032341">
    <property type="entry name" value="MITD1_C"/>
</dbReference>
<reference evidence="2" key="1">
    <citation type="submission" date="2021-06" db="EMBL/GenBank/DDBJ databases">
        <authorList>
            <person name="Hodson N. C."/>
            <person name="Mongue J. A."/>
            <person name="Jaron S. K."/>
        </authorList>
    </citation>
    <scope>NUCLEOTIDE SEQUENCE</scope>
</reference>
<feature type="domain" description="MITD1 C-terminal phospholipase D-like" evidence="1">
    <location>
        <begin position="57"/>
        <end position="199"/>
    </location>
</feature>
<proteinExistence type="predicted"/>
<accession>A0A8J2LNJ7</accession>